<reference evidence="6 7" key="1">
    <citation type="submission" date="2006-09" db="EMBL/GenBank/DDBJ databases">
        <title>Sequence and annotation of the 288-kb ATCV-1 virus that infects an endosymbiotic Chlorella strain of the heliozoon Acanthocystis turfacea.</title>
        <authorList>
            <person name="Fitzgerald L.A."/>
            <person name="Graves M.V."/>
            <person name="Li X."/>
            <person name="Pfitzner A.J.P."/>
            <person name="Hartigan J."/>
            <person name="Van Etten J.L."/>
        </authorList>
    </citation>
    <scope>NUCLEOTIDE SEQUENCE [LARGE SCALE GENOMIC DNA]</scope>
    <source>
        <strain evidence="6 7">ATCV-1</strain>
    </source>
</reference>
<dbReference type="Proteomes" id="UP000202420">
    <property type="component" value="Segment"/>
</dbReference>
<dbReference type="OrthoDB" id="7999at10239"/>
<evidence type="ECO:0000259" key="5">
    <source>
        <dbReference type="Pfam" id="PF02747"/>
    </source>
</evidence>
<dbReference type="GO" id="GO:0006272">
    <property type="term" value="P:leading strand elongation"/>
    <property type="evidence" value="ECO:0007669"/>
    <property type="project" value="TreeGrafter"/>
</dbReference>
<evidence type="ECO:0000256" key="2">
    <source>
        <dbReference type="ARBA" id="ARBA00023125"/>
    </source>
</evidence>
<dbReference type="PRINTS" id="PR00339">
    <property type="entry name" value="PCNACYCLIN"/>
</dbReference>
<protein>
    <submittedName>
        <fullName evidence="6">Uncharacterized protein Z530L</fullName>
    </submittedName>
</protein>
<dbReference type="SUPFAM" id="SSF55979">
    <property type="entry name" value="DNA clamp"/>
    <property type="match status" value="2"/>
</dbReference>
<gene>
    <name evidence="6" type="primary">Z530L</name>
    <name evidence="6" type="ORF">ATCV1_Z530L</name>
</gene>
<dbReference type="GO" id="GO:0003677">
    <property type="term" value="F:DNA binding"/>
    <property type="evidence" value="ECO:0007669"/>
    <property type="project" value="UniProtKB-KW"/>
</dbReference>
<evidence type="ECO:0000256" key="3">
    <source>
        <dbReference type="RuleBase" id="RU003671"/>
    </source>
</evidence>
<dbReference type="Gene3D" id="3.70.10.10">
    <property type="match status" value="1"/>
</dbReference>
<dbReference type="EMBL" id="EF101928">
    <property type="protein sequence ID" value="ABT16664.1"/>
    <property type="molecule type" value="Genomic_DNA"/>
</dbReference>
<dbReference type="KEGG" id="vg:5471016"/>
<dbReference type="InterPro" id="IPR000730">
    <property type="entry name" value="Pr_cel_nuc_antig"/>
</dbReference>
<dbReference type="PANTHER" id="PTHR11352:SF0">
    <property type="entry name" value="PROLIFERATING CELL NUCLEAR ANTIGEN"/>
    <property type="match status" value="1"/>
</dbReference>
<dbReference type="RefSeq" id="YP_001427011.1">
    <property type="nucleotide sequence ID" value="NC_008724.1"/>
</dbReference>
<comment type="similarity">
    <text evidence="1 3">Belongs to the PCNA family.</text>
</comment>
<dbReference type="GeneID" id="5471016"/>
<keyword evidence="2 3" id="KW-0238">DNA-binding</keyword>
<proteinExistence type="inferred from homology"/>
<keyword evidence="7" id="KW-1185">Reference proteome</keyword>
<dbReference type="GO" id="GO:0006275">
    <property type="term" value="P:regulation of DNA replication"/>
    <property type="evidence" value="ECO:0007669"/>
    <property type="project" value="InterPro"/>
</dbReference>
<feature type="domain" description="Proliferating cell nuclear antigen PCNA C-terminal" evidence="5">
    <location>
        <begin position="135"/>
        <end position="249"/>
    </location>
</feature>
<dbReference type="Pfam" id="PF00705">
    <property type="entry name" value="PCNA_N"/>
    <property type="match status" value="1"/>
</dbReference>
<dbReference type="NCBIfam" id="TIGR00590">
    <property type="entry name" value="pcna"/>
    <property type="match status" value="1"/>
</dbReference>
<dbReference type="CDD" id="cd00577">
    <property type="entry name" value="PCNA"/>
    <property type="match status" value="1"/>
</dbReference>
<evidence type="ECO:0000259" key="4">
    <source>
        <dbReference type="Pfam" id="PF00705"/>
    </source>
</evidence>
<dbReference type="PANTHER" id="PTHR11352">
    <property type="entry name" value="PROLIFERATING CELL NUCLEAR ANTIGEN"/>
    <property type="match status" value="1"/>
</dbReference>
<evidence type="ECO:0000313" key="7">
    <source>
        <dbReference type="Proteomes" id="UP000202420"/>
    </source>
</evidence>
<dbReference type="GO" id="GO:0030337">
    <property type="term" value="F:DNA polymerase processivity factor activity"/>
    <property type="evidence" value="ECO:0007669"/>
    <property type="project" value="InterPro"/>
</dbReference>
<dbReference type="InterPro" id="IPR046938">
    <property type="entry name" value="DNA_clamp_sf"/>
</dbReference>
<organism evidence="6 7">
    <name type="scientific">Chlorovirus heliozoae</name>
    <dbReference type="NCBI Taxonomy" id="322019"/>
    <lineage>
        <taxon>Viruses</taxon>
        <taxon>Varidnaviria</taxon>
        <taxon>Bamfordvirae</taxon>
        <taxon>Nucleocytoviricota</taxon>
        <taxon>Megaviricetes</taxon>
        <taxon>Algavirales</taxon>
        <taxon>Phycodnaviridae</taxon>
        <taxon>Chlorovirus</taxon>
    </lineage>
</organism>
<accession>A7K9E0</accession>
<sequence>MDELIAQFEKLAVGGVKVAIENVDIMRKALALLSELSDDVNITFAEQGMKIVAMDTGHVSLTAVKFAKGMFDVYSLGKETVIGVKVSNLVKVLSCVDGPTSFVYDEETPDFFNISTTHGNFKMGLIDLDSEEMLIPHMDFEVEIDADSSVFQKHVKNLSMFGGALRIQADDEVWMSSSGDIGTGSFRLEGSRVKVSGPLDSTFSLKYINTFCKAANVSKTVALRLSPEQPLLLKYEFAEDSYISFFLAPRYEEDDNEEEDE</sequence>
<dbReference type="Pfam" id="PF02747">
    <property type="entry name" value="PCNA_C"/>
    <property type="match status" value="1"/>
</dbReference>
<dbReference type="InterPro" id="IPR022649">
    <property type="entry name" value="Pr_cel_nuc_antig_C"/>
</dbReference>
<evidence type="ECO:0000256" key="1">
    <source>
        <dbReference type="ARBA" id="ARBA00010462"/>
    </source>
</evidence>
<name>A7K9E0_9PHYC</name>
<keyword evidence="3" id="KW-0235">DNA replication</keyword>
<feature type="domain" description="Proliferating cell nuclear antigen PCNA N-terminal" evidence="4">
    <location>
        <begin position="20"/>
        <end position="112"/>
    </location>
</feature>
<evidence type="ECO:0000313" key="6">
    <source>
        <dbReference type="EMBL" id="ABT16664.1"/>
    </source>
</evidence>
<dbReference type="InterPro" id="IPR022648">
    <property type="entry name" value="Pr_cel_nuc_antig_N"/>
</dbReference>